<name>A0ABD0YLD4_9HEMI</name>
<feature type="region of interest" description="Disordered" evidence="1">
    <location>
        <begin position="91"/>
        <end position="125"/>
    </location>
</feature>
<comment type="caution">
    <text evidence="2">The sequence shown here is derived from an EMBL/GenBank/DDBJ whole genome shotgun (WGS) entry which is preliminary data.</text>
</comment>
<reference evidence="2 3" key="1">
    <citation type="submission" date="2024-07" db="EMBL/GenBank/DDBJ databases">
        <title>Chromosome-level genome assembly of the water stick insect Ranatra chinensis (Heteroptera: Nepidae).</title>
        <authorList>
            <person name="Liu X."/>
        </authorList>
    </citation>
    <scope>NUCLEOTIDE SEQUENCE [LARGE SCALE GENOMIC DNA]</scope>
    <source>
        <strain evidence="2">Cailab_2021Rc</strain>
        <tissue evidence="2">Muscle</tissue>
    </source>
</reference>
<organism evidence="2 3">
    <name type="scientific">Ranatra chinensis</name>
    <dbReference type="NCBI Taxonomy" id="642074"/>
    <lineage>
        <taxon>Eukaryota</taxon>
        <taxon>Metazoa</taxon>
        <taxon>Ecdysozoa</taxon>
        <taxon>Arthropoda</taxon>
        <taxon>Hexapoda</taxon>
        <taxon>Insecta</taxon>
        <taxon>Pterygota</taxon>
        <taxon>Neoptera</taxon>
        <taxon>Paraneoptera</taxon>
        <taxon>Hemiptera</taxon>
        <taxon>Heteroptera</taxon>
        <taxon>Panheteroptera</taxon>
        <taxon>Nepomorpha</taxon>
        <taxon>Nepidae</taxon>
        <taxon>Ranatrinae</taxon>
        <taxon>Ranatra</taxon>
    </lineage>
</organism>
<gene>
    <name evidence="2" type="ORF">AAG570_011640</name>
</gene>
<dbReference type="Proteomes" id="UP001558652">
    <property type="component" value="Unassembled WGS sequence"/>
</dbReference>
<proteinExistence type="predicted"/>
<keyword evidence="3" id="KW-1185">Reference proteome</keyword>
<evidence type="ECO:0000313" key="3">
    <source>
        <dbReference type="Proteomes" id="UP001558652"/>
    </source>
</evidence>
<protein>
    <submittedName>
        <fullName evidence="2">Uncharacterized protein</fullName>
    </submittedName>
</protein>
<feature type="compositionally biased region" description="Polar residues" evidence="1">
    <location>
        <begin position="114"/>
        <end position="125"/>
    </location>
</feature>
<accession>A0ABD0YLD4</accession>
<dbReference type="EMBL" id="JBFDAA010000006">
    <property type="protein sequence ID" value="KAL1132032.1"/>
    <property type="molecule type" value="Genomic_DNA"/>
</dbReference>
<evidence type="ECO:0000256" key="1">
    <source>
        <dbReference type="SAM" id="MobiDB-lite"/>
    </source>
</evidence>
<sequence length="125" mass="14016">MASKRRNMSFRPSDISLFNHFFIRICFGKQSVFRRLGAQPHILEHPDFSSSSTEDTTLWAFSVSAPMGGCRPNVSSVSQALVLRNNRQIGLQCSRQPRRHTPTAPHLSRGSDKTIASSRLSENKS</sequence>
<dbReference type="AlphaFoldDB" id="A0ABD0YLD4"/>
<evidence type="ECO:0000313" key="2">
    <source>
        <dbReference type="EMBL" id="KAL1132032.1"/>
    </source>
</evidence>